<evidence type="ECO:0000313" key="3">
    <source>
        <dbReference type="Proteomes" id="UP000266673"/>
    </source>
</evidence>
<dbReference type="PANTHER" id="PTHR43591:SF24">
    <property type="entry name" value="2-METHOXY-6-POLYPRENYL-1,4-BENZOQUINOL METHYLASE, MITOCHONDRIAL"/>
    <property type="match status" value="1"/>
</dbReference>
<evidence type="ECO:0000259" key="1">
    <source>
        <dbReference type="Pfam" id="PF13649"/>
    </source>
</evidence>
<dbReference type="Pfam" id="PF13649">
    <property type="entry name" value="Methyltransf_25"/>
    <property type="match status" value="1"/>
</dbReference>
<sequence>MESVIYPLQNDENEQDRLNLLHILLKYVWKGNFSAPINHILAKSGAKILDIGCGAGSWSLDMATTYPTIDVTGLDISQYQPIQTMPNNFTFVKANVLEGLPFEDNTFDFVFQRFMTGGYTKDKWPYVMNEIARVLKPGGFLEVYLFEI</sequence>
<proteinExistence type="predicted"/>
<dbReference type="CDD" id="cd02440">
    <property type="entry name" value="AdoMet_MTases"/>
    <property type="match status" value="1"/>
</dbReference>
<dbReference type="GO" id="GO:0032259">
    <property type="term" value="P:methylation"/>
    <property type="evidence" value="ECO:0007669"/>
    <property type="project" value="UniProtKB-KW"/>
</dbReference>
<keyword evidence="2" id="KW-0808">Transferase</keyword>
<name>A0A397VQS8_9GLOM</name>
<dbReference type="GO" id="GO:0008168">
    <property type="term" value="F:methyltransferase activity"/>
    <property type="evidence" value="ECO:0007669"/>
    <property type="project" value="UniProtKB-KW"/>
</dbReference>
<dbReference type="Proteomes" id="UP000266673">
    <property type="component" value="Unassembled WGS sequence"/>
</dbReference>
<dbReference type="SUPFAM" id="SSF53335">
    <property type="entry name" value="S-adenosyl-L-methionine-dependent methyltransferases"/>
    <property type="match status" value="1"/>
</dbReference>
<accession>A0A397VQS8</accession>
<keyword evidence="3" id="KW-1185">Reference proteome</keyword>
<organism evidence="2 3">
    <name type="scientific">Gigaspora rosea</name>
    <dbReference type="NCBI Taxonomy" id="44941"/>
    <lineage>
        <taxon>Eukaryota</taxon>
        <taxon>Fungi</taxon>
        <taxon>Fungi incertae sedis</taxon>
        <taxon>Mucoromycota</taxon>
        <taxon>Glomeromycotina</taxon>
        <taxon>Glomeromycetes</taxon>
        <taxon>Diversisporales</taxon>
        <taxon>Gigasporaceae</taxon>
        <taxon>Gigaspora</taxon>
    </lineage>
</organism>
<comment type="caution">
    <text evidence="2">The sequence shown here is derived from an EMBL/GenBank/DDBJ whole genome shotgun (WGS) entry which is preliminary data.</text>
</comment>
<gene>
    <name evidence="2" type="ORF">C2G38_2013961</name>
</gene>
<feature type="domain" description="Methyltransferase" evidence="1">
    <location>
        <begin position="48"/>
        <end position="139"/>
    </location>
</feature>
<keyword evidence="2" id="KW-0489">Methyltransferase</keyword>
<dbReference type="STRING" id="44941.A0A397VQS8"/>
<protein>
    <submittedName>
        <fullName evidence="2">S-adenosyl-L-methionine-dependent methyltransferase</fullName>
    </submittedName>
</protein>
<reference evidence="2 3" key="1">
    <citation type="submission" date="2018-06" db="EMBL/GenBank/DDBJ databases">
        <title>Comparative genomics reveals the genomic features of Rhizophagus irregularis, R. cerebriforme, R. diaphanum and Gigaspora rosea, and their symbiotic lifestyle signature.</title>
        <authorList>
            <person name="Morin E."/>
            <person name="San Clemente H."/>
            <person name="Chen E.C.H."/>
            <person name="De La Providencia I."/>
            <person name="Hainaut M."/>
            <person name="Kuo A."/>
            <person name="Kohler A."/>
            <person name="Murat C."/>
            <person name="Tang N."/>
            <person name="Roy S."/>
            <person name="Loubradou J."/>
            <person name="Henrissat B."/>
            <person name="Grigoriev I.V."/>
            <person name="Corradi N."/>
            <person name="Roux C."/>
            <person name="Martin F.M."/>
        </authorList>
    </citation>
    <scope>NUCLEOTIDE SEQUENCE [LARGE SCALE GENOMIC DNA]</scope>
    <source>
        <strain evidence="2 3">DAOM 194757</strain>
    </source>
</reference>
<dbReference type="InterPro" id="IPR041698">
    <property type="entry name" value="Methyltransf_25"/>
</dbReference>
<dbReference type="InterPro" id="IPR029063">
    <property type="entry name" value="SAM-dependent_MTases_sf"/>
</dbReference>
<dbReference type="Gene3D" id="3.40.50.150">
    <property type="entry name" value="Vaccinia Virus protein VP39"/>
    <property type="match status" value="1"/>
</dbReference>
<dbReference type="OrthoDB" id="2013972at2759"/>
<dbReference type="PANTHER" id="PTHR43591">
    <property type="entry name" value="METHYLTRANSFERASE"/>
    <property type="match status" value="1"/>
</dbReference>
<evidence type="ECO:0000313" key="2">
    <source>
        <dbReference type="EMBL" id="RIB23369.1"/>
    </source>
</evidence>
<dbReference type="AlphaFoldDB" id="A0A397VQS8"/>
<dbReference type="EMBL" id="QKWP01000265">
    <property type="protein sequence ID" value="RIB23369.1"/>
    <property type="molecule type" value="Genomic_DNA"/>
</dbReference>